<keyword evidence="1" id="KW-0418">Kinase</keyword>
<dbReference type="OrthoDB" id="3645574at2759"/>
<dbReference type="GO" id="GO:0016301">
    <property type="term" value="F:kinase activity"/>
    <property type="evidence" value="ECO:0007669"/>
    <property type="project" value="UniProtKB-KW"/>
</dbReference>
<dbReference type="PANTHER" id="PTHR21310">
    <property type="entry name" value="AMINOGLYCOSIDE PHOSPHOTRANSFERASE-RELATED-RELATED"/>
    <property type="match status" value="1"/>
</dbReference>
<protein>
    <submittedName>
        <fullName evidence="1">Protein kinase-like domain protein</fullName>
    </submittedName>
</protein>
<gene>
    <name evidence="1" type="ORF">SPI_03740</name>
</gene>
<reference evidence="1 2" key="1">
    <citation type="journal article" date="2016" name="Genome Biol. Evol.">
        <title>Divergent and convergent evolution of fungal pathogenicity.</title>
        <authorList>
            <person name="Shang Y."/>
            <person name="Xiao G."/>
            <person name="Zheng P."/>
            <person name="Cen K."/>
            <person name="Zhan S."/>
            <person name="Wang C."/>
        </authorList>
    </citation>
    <scope>NUCLEOTIDE SEQUENCE [LARGE SCALE GENOMIC DNA]</scope>
    <source>
        <strain evidence="1 2">RCEF 264</strain>
    </source>
</reference>
<keyword evidence="2" id="KW-1185">Reference proteome</keyword>
<evidence type="ECO:0000313" key="1">
    <source>
        <dbReference type="EMBL" id="OAA63577.1"/>
    </source>
</evidence>
<dbReference type="InterPro" id="IPR051678">
    <property type="entry name" value="AGP_Transferase"/>
</dbReference>
<sequence>MNGKPKIFSNAQFNVGRLLALAERLHGQPCRCDQGQRPFAGSMNWAIVLTFDNGIQWIFRSPLPGVFSDDFVAKIITSEVVTTRCILARSSVPVPEIYAFSASRDNEIGVPYILQSKATGHCLLDYSIREAQGLPGLSDRQRAKVMQQLGVFTQQLECIRFPQIGSLVLKHDVDGHDGRANANANNNDNDNGECIVGPCLSPALTWHMRHLLDDLDRGPFASEKDYFDALAVALARHAQELPMTHHVLLAPIPQPVEYPSREQYQKAVGRWNSFVVVGNKIEHSRNRFAYCVAADVLRQTVVPRLLCRDETRDTVDTVDTVNGMDGCNAGFPLMHPDLHVGNIFVDDAMNITCIIDWSSATTVPAAELFATPRLWEHKEPEVRPAFRQSAGAALAPAFGSSRAFWARSDKIRVFQRLVRFSSSRDYDYLAELVSDDVTDCDGLLDLLEQHAQEPQNKALLTELQEDDASSGEVAEYERASSNAADWRAETNVMAVARKLTVMWHMNPRFVADRRLWRWLGAALDSD</sequence>
<dbReference type="AlphaFoldDB" id="A0A167WBH1"/>
<dbReference type="InterPro" id="IPR011009">
    <property type="entry name" value="Kinase-like_dom_sf"/>
</dbReference>
<comment type="caution">
    <text evidence="1">The sequence shown here is derived from an EMBL/GenBank/DDBJ whole genome shotgun (WGS) entry which is preliminary data.</text>
</comment>
<dbReference type="SUPFAM" id="SSF56112">
    <property type="entry name" value="Protein kinase-like (PK-like)"/>
    <property type="match status" value="1"/>
</dbReference>
<dbReference type="PANTHER" id="PTHR21310:SF15">
    <property type="entry name" value="AMINOGLYCOSIDE PHOSPHOTRANSFERASE DOMAIN-CONTAINING PROTEIN"/>
    <property type="match status" value="1"/>
</dbReference>
<proteinExistence type="predicted"/>
<evidence type="ECO:0000313" key="2">
    <source>
        <dbReference type="Proteomes" id="UP000076874"/>
    </source>
</evidence>
<dbReference type="EMBL" id="AZHD01000005">
    <property type="protein sequence ID" value="OAA63577.1"/>
    <property type="molecule type" value="Genomic_DNA"/>
</dbReference>
<organism evidence="1 2">
    <name type="scientific">Niveomyces insectorum RCEF 264</name>
    <dbReference type="NCBI Taxonomy" id="1081102"/>
    <lineage>
        <taxon>Eukaryota</taxon>
        <taxon>Fungi</taxon>
        <taxon>Dikarya</taxon>
        <taxon>Ascomycota</taxon>
        <taxon>Pezizomycotina</taxon>
        <taxon>Sordariomycetes</taxon>
        <taxon>Hypocreomycetidae</taxon>
        <taxon>Hypocreales</taxon>
        <taxon>Cordycipitaceae</taxon>
        <taxon>Niveomyces</taxon>
    </lineage>
</organism>
<dbReference type="Proteomes" id="UP000076874">
    <property type="component" value="Unassembled WGS sequence"/>
</dbReference>
<dbReference type="STRING" id="1081102.A0A167WBH1"/>
<keyword evidence="1" id="KW-0808">Transferase</keyword>
<accession>A0A167WBH1</accession>
<name>A0A167WBH1_9HYPO</name>